<sequence>MKNLSNRTDSSVWRAEMAVIEQVIQEGRLTFNFPEDALASKYDDWAHYRRQFNPAFGGTKAVDLVFVDDTTGWLIELKDYREYRRTKTIDLADEIAAKVRDTLAGMISAKLHAAHTDERRLAKAFLRCSRMRVVLHLEQPEKHSKLRPRAIDPAAVLLKLKGLVKSIDPHPCVVDKRSLKGEMKWIVAG</sequence>
<organism evidence="1 2">
    <name type="scientific">Pseudomonas mediterranea</name>
    <dbReference type="NCBI Taxonomy" id="183795"/>
    <lineage>
        <taxon>Bacteria</taxon>
        <taxon>Pseudomonadati</taxon>
        <taxon>Pseudomonadota</taxon>
        <taxon>Gammaproteobacteria</taxon>
        <taxon>Pseudomonadales</taxon>
        <taxon>Pseudomonadaceae</taxon>
        <taxon>Pseudomonas</taxon>
    </lineage>
</organism>
<protein>
    <recommendedName>
        <fullName evidence="3">Cysteinyl-tRNA synthetase</fullName>
    </recommendedName>
</protein>
<dbReference type="AlphaFoldDB" id="A0AAX2DC11"/>
<evidence type="ECO:0008006" key="3">
    <source>
        <dbReference type="Google" id="ProtNLM"/>
    </source>
</evidence>
<keyword evidence="2" id="KW-1185">Reference proteome</keyword>
<reference evidence="1 2" key="1">
    <citation type="submission" date="2016-10" db="EMBL/GenBank/DDBJ databases">
        <authorList>
            <person name="Varghese N."/>
            <person name="Submissions S."/>
        </authorList>
    </citation>
    <scope>NUCLEOTIDE SEQUENCE [LARGE SCALE GENOMIC DNA]</scope>
    <source>
        <strain evidence="1 2">DSM 16733</strain>
    </source>
</reference>
<evidence type="ECO:0000313" key="1">
    <source>
        <dbReference type="EMBL" id="SDU52070.1"/>
    </source>
</evidence>
<dbReference type="EMBL" id="LT629790">
    <property type="protein sequence ID" value="SDU52070.1"/>
    <property type="molecule type" value="Genomic_DNA"/>
</dbReference>
<gene>
    <name evidence="1" type="ORF">SAMN05216476_2779</name>
</gene>
<proteinExistence type="predicted"/>
<name>A0AAX2DC11_9PSED</name>
<evidence type="ECO:0000313" key="2">
    <source>
        <dbReference type="Proteomes" id="UP000183772"/>
    </source>
</evidence>
<accession>A0AAX2DC11</accession>
<dbReference type="Proteomes" id="UP000183772">
    <property type="component" value="Chromosome I"/>
</dbReference>